<dbReference type="InterPro" id="IPR013083">
    <property type="entry name" value="Znf_RING/FYVE/PHD"/>
</dbReference>
<dbReference type="InterPro" id="IPR011011">
    <property type="entry name" value="Znf_FYVE_PHD"/>
</dbReference>
<dbReference type="SUPFAM" id="SSF57903">
    <property type="entry name" value="FYVE/PHD zinc finger"/>
    <property type="match status" value="1"/>
</dbReference>
<sequence length="510" mass="57663">MGCRGFWNLRVNGQWYRFCNSGGRIGSPDYPQTLRTVKQLCDKPHQLDGWEKALVPGPLHSSLDWVYTVNLDAGTFAFTFWDVVDGGLRPGTVWMDLATVCQASSLSIDDLDQRPRYVPRDNLHSTSKAEPSWMTLRTLAIDLGPPTPLNELQARFFIDFIFPWRFYIDDPQTWHYQSPVFNLMCIALLRLAAWDLEVSTDCDVGLPISFQSIPTWSYPGDHVYWFHGFLVILHPNIESQAMLRSALLKAQKHTEDSAAQGRSVHLILISPRHIALAELTNHTVKSTRHLALLSDLSATQCSPGFRVLSRILTSDCWVQSKIPREAWQYQVPSEMLRLIVQKLEPRDAVALAQASFTAERCYYAFLSQFPDMTVRSFPLLIPCCGKRTGLEQCGITCSICYSWQHSDCVAPEQTVSDGQYVCAGCRSGESSPGLNPGGIQRVSRRKWRQGCPVRIHGSPRLLQPRLYQPAHLRPTLRFRRDISAVPPELIDYTIRFNGTFSGLAYGLDNA</sequence>
<evidence type="ECO:0000313" key="1">
    <source>
        <dbReference type="EMBL" id="OOG00272.1"/>
    </source>
</evidence>
<dbReference type="Gene3D" id="3.30.40.10">
    <property type="entry name" value="Zinc/RING finger domain, C3HC4 (zinc finger)"/>
    <property type="match status" value="1"/>
</dbReference>
<protein>
    <submittedName>
        <fullName evidence="1">Uncharacterized protein</fullName>
    </submittedName>
</protein>
<organism evidence="1 2">
    <name type="scientific">Aspergillus carbonarius (strain ITEM 5010)</name>
    <dbReference type="NCBI Taxonomy" id="602072"/>
    <lineage>
        <taxon>Eukaryota</taxon>
        <taxon>Fungi</taxon>
        <taxon>Dikarya</taxon>
        <taxon>Ascomycota</taxon>
        <taxon>Pezizomycotina</taxon>
        <taxon>Eurotiomycetes</taxon>
        <taxon>Eurotiomycetidae</taxon>
        <taxon>Eurotiales</taxon>
        <taxon>Aspergillaceae</taxon>
        <taxon>Aspergillus</taxon>
        <taxon>Aspergillus subgen. Circumdati</taxon>
    </lineage>
</organism>
<dbReference type="Proteomes" id="UP000188318">
    <property type="component" value="Unassembled WGS sequence"/>
</dbReference>
<keyword evidence="2" id="KW-1185">Reference proteome</keyword>
<gene>
    <name evidence="1" type="ORF">ASPCADRAFT_135803</name>
</gene>
<proteinExistence type="predicted"/>
<dbReference type="EMBL" id="KV907493">
    <property type="protein sequence ID" value="OOG00272.1"/>
    <property type="molecule type" value="Genomic_DNA"/>
</dbReference>
<dbReference type="VEuPathDB" id="FungiDB:ASPCADRAFT_135803"/>
<name>A0A1R3S0P0_ASPC5</name>
<dbReference type="OMA" id="ERRTCAI"/>
<evidence type="ECO:0000313" key="2">
    <source>
        <dbReference type="Proteomes" id="UP000188318"/>
    </source>
</evidence>
<dbReference type="AlphaFoldDB" id="A0A1R3S0P0"/>
<accession>A0A1R3S0P0</accession>
<reference evidence="2" key="1">
    <citation type="journal article" date="2017" name="Genome Biol.">
        <title>Comparative genomics reveals high biological diversity and specific adaptations in the industrially and medically important fungal genus Aspergillus.</title>
        <authorList>
            <person name="de Vries R.P."/>
            <person name="Riley R."/>
            <person name="Wiebenga A."/>
            <person name="Aguilar-Osorio G."/>
            <person name="Amillis S."/>
            <person name="Uchima C.A."/>
            <person name="Anderluh G."/>
            <person name="Asadollahi M."/>
            <person name="Askin M."/>
            <person name="Barry K."/>
            <person name="Battaglia E."/>
            <person name="Bayram O."/>
            <person name="Benocci T."/>
            <person name="Braus-Stromeyer S.A."/>
            <person name="Caldana C."/>
            <person name="Canovas D."/>
            <person name="Cerqueira G.C."/>
            <person name="Chen F."/>
            <person name="Chen W."/>
            <person name="Choi C."/>
            <person name="Clum A."/>
            <person name="Dos Santos R.A."/>
            <person name="Damasio A.R."/>
            <person name="Diallinas G."/>
            <person name="Emri T."/>
            <person name="Fekete E."/>
            <person name="Flipphi M."/>
            <person name="Freyberg S."/>
            <person name="Gallo A."/>
            <person name="Gournas C."/>
            <person name="Habgood R."/>
            <person name="Hainaut M."/>
            <person name="Harispe M.L."/>
            <person name="Henrissat B."/>
            <person name="Hilden K.S."/>
            <person name="Hope R."/>
            <person name="Hossain A."/>
            <person name="Karabika E."/>
            <person name="Karaffa L."/>
            <person name="Karanyi Z."/>
            <person name="Krasevec N."/>
            <person name="Kuo A."/>
            <person name="Kusch H."/>
            <person name="LaButti K."/>
            <person name="Lagendijk E.L."/>
            <person name="Lapidus A."/>
            <person name="Levasseur A."/>
            <person name="Lindquist E."/>
            <person name="Lipzen A."/>
            <person name="Logrieco A.F."/>
            <person name="MacCabe A."/>
            <person name="Maekelae M.R."/>
            <person name="Malavazi I."/>
            <person name="Melin P."/>
            <person name="Meyer V."/>
            <person name="Mielnichuk N."/>
            <person name="Miskei M."/>
            <person name="Molnar A.P."/>
            <person name="Mule G."/>
            <person name="Ngan C.Y."/>
            <person name="Orejas M."/>
            <person name="Orosz E."/>
            <person name="Ouedraogo J.P."/>
            <person name="Overkamp K.M."/>
            <person name="Park H.-S."/>
            <person name="Perrone G."/>
            <person name="Piumi F."/>
            <person name="Punt P.J."/>
            <person name="Ram A.F."/>
            <person name="Ramon A."/>
            <person name="Rauscher S."/>
            <person name="Record E."/>
            <person name="Riano-Pachon D.M."/>
            <person name="Robert V."/>
            <person name="Roehrig J."/>
            <person name="Ruller R."/>
            <person name="Salamov A."/>
            <person name="Salih N.S."/>
            <person name="Samson R.A."/>
            <person name="Sandor E."/>
            <person name="Sanguinetti M."/>
            <person name="Schuetze T."/>
            <person name="Sepcic K."/>
            <person name="Shelest E."/>
            <person name="Sherlock G."/>
            <person name="Sophianopoulou V."/>
            <person name="Squina F.M."/>
            <person name="Sun H."/>
            <person name="Susca A."/>
            <person name="Todd R.B."/>
            <person name="Tsang A."/>
            <person name="Unkles S.E."/>
            <person name="van de Wiele N."/>
            <person name="van Rossen-Uffink D."/>
            <person name="Oliveira J.V."/>
            <person name="Vesth T.C."/>
            <person name="Visser J."/>
            <person name="Yu J.-H."/>
            <person name="Zhou M."/>
            <person name="Andersen M.R."/>
            <person name="Archer D.B."/>
            <person name="Baker S.E."/>
            <person name="Benoit I."/>
            <person name="Brakhage A.A."/>
            <person name="Braus G.H."/>
            <person name="Fischer R."/>
            <person name="Frisvad J.C."/>
            <person name="Goldman G.H."/>
            <person name="Houbraken J."/>
            <person name="Oakley B."/>
            <person name="Pocsi I."/>
            <person name="Scazzocchio C."/>
            <person name="Seiboth B."/>
            <person name="vanKuyk P.A."/>
            <person name="Wortman J."/>
            <person name="Dyer P.S."/>
            <person name="Grigoriev I.V."/>
        </authorList>
    </citation>
    <scope>NUCLEOTIDE SEQUENCE [LARGE SCALE GENOMIC DNA]</scope>
    <source>
        <strain evidence="2">ITEM 5010</strain>
    </source>
</reference>
<dbReference type="CDD" id="cd15489">
    <property type="entry name" value="PHD_SF"/>
    <property type="match status" value="1"/>
</dbReference>
<dbReference type="OrthoDB" id="1928087at2759"/>